<dbReference type="InterPro" id="IPR002172">
    <property type="entry name" value="LDrepeatLR_classA_rpt"/>
</dbReference>
<dbReference type="FunFam" id="2.60.120.290:FF:000005">
    <property type="entry name" value="Procollagen C-endopeptidase enhancer 1"/>
    <property type="match status" value="1"/>
</dbReference>
<dbReference type="SMART" id="SM00192">
    <property type="entry name" value="LDLa"/>
    <property type="match status" value="1"/>
</dbReference>
<evidence type="ECO:0000256" key="2">
    <source>
        <dbReference type="PROSITE-ProRule" id="PRU00059"/>
    </source>
</evidence>
<reference evidence="6 7" key="1">
    <citation type="submission" date="2015-09" db="EMBL/GenBank/DDBJ databases">
        <title>Trachymyrmex zeteki WGS genome.</title>
        <authorList>
            <person name="Nygaard S."/>
            <person name="Hu H."/>
            <person name="Boomsma J."/>
            <person name="Zhang G."/>
        </authorList>
    </citation>
    <scope>NUCLEOTIDE SEQUENCE [LARGE SCALE GENOMIC DNA]</scope>
    <source>
        <strain evidence="6">Tzet28-1</strain>
        <tissue evidence="6">Whole body</tissue>
    </source>
</reference>
<evidence type="ECO:0000256" key="4">
    <source>
        <dbReference type="SAM" id="Phobius"/>
    </source>
</evidence>
<evidence type="ECO:0000256" key="3">
    <source>
        <dbReference type="SAM" id="MobiDB-lite"/>
    </source>
</evidence>
<proteinExistence type="predicted"/>
<dbReference type="SUPFAM" id="SSF57424">
    <property type="entry name" value="LDL receptor-like module"/>
    <property type="match status" value="1"/>
</dbReference>
<comment type="caution">
    <text evidence="2">Lacks conserved residue(s) required for the propagation of feature annotation.</text>
</comment>
<feature type="domain" description="CUB" evidence="5">
    <location>
        <begin position="1050"/>
        <end position="1176"/>
    </location>
</feature>
<dbReference type="PANTHER" id="PTHR47537">
    <property type="entry name" value="CUBILIN"/>
    <property type="match status" value="1"/>
</dbReference>
<evidence type="ECO:0000313" key="6">
    <source>
        <dbReference type="EMBL" id="KYQ47559.1"/>
    </source>
</evidence>
<evidence type="ECO:0000256" key="1">
    <source>
        <dbReference type="ARBA" id="ARBA00023157"/>
    </source>
</evidence>
<accession>A0A151WI68</accession>
<feature type="disulfide bond" evidence="2">
    <location>
        <begin position="1391"/>
        <end position="1408"/>
    </location>
</feature>
<organism evidence="6 7">
    <name type="scientific">Mycetomoellerius zeteki</name>
    <dbReference type="NCBI Taxonomy" id="64791"/>
    <lineage>
        <taxon>Eukaryota</taxon>
        <taxon>Metazoa</taxon>
        <taxon>Ecdysozoa</taxon>
        <taxon>Arthropoda</taxon>
        <taxon>Hexapoda</taxon>
        <taxon>Insecta</taxon>
        <taxon>Pterygota</taxon>
        <taxon>Neoptera</taxon>
        <taxon>Endopterygota</taxon>
        <taxon>Hymenoptera</taxon>
        <taxon>Apocrita</taxon>
        <taxon>Aculeata</taxon>
        <taxon>Formicoidea</taxon>
        <taxon>Formicidae</taxon>
        <taxon>Myrmicinae</taxon>
        <taxon>Mycetomoellerius</taxon>
    </lineage>
</organism>
<feature type="transmembrane region" description="Helical" evidence="4">
    <location>
        <begin position="1500"/>
        <end position="1521"/>
    </location>
</feature>
<dbReference type="Proteomes" id="UP000075809">
    <property type="component" value="Unassembled WGS sequence"/>
</dbReference>
<dbReference type="Gene3D" id="4.10.400.10">
    <property type="entry name" value="Low-density Lipoprotein Receptor"/>
    <property type="match status" value="1"/>
</dbReference>
<dbReference type="Pfam" id="PF22572">
    <property type="entry name" value="GPR158_179_EC"/>
    <property type="match status" value="2"/>
</dbReference>
<dbReference type="PROSITE" id="PS01180">
    <property type="entry name" value="CUB"/>
    <property type="match status" value="5"/>
</dbReference>
<feature type="domain" description="CUB" evidence="5">
    <location>
        <begin position="1191"/>
        <end position="1319"/>
    </location>
</feature>
<dbReference type="STRING" id="64791.A0A151WI68"/>
<dbReference type="SUPFAM" id="SSF49854">
    <property type="entry name" value="Spermadhesin, CUB domain"/>
    <property type="match status" value="5"/>
</dbReference>
<feature type="compositionally biased region" description="Acidic residues" evidence="3">
    <location>
        <begin position="1582"/>
        <end position="1595"/>
    </location>
</feature>
<dbReference type="Gene3D" id="3.30.450.20">
    <property type="entry name" value="PAS domain"/>
    <property type="match status" value="2"/>
</dbReference>
<keyword evidence="4" id="KW-0472">Membrane</keyword>
<gene>
    <name evidence="6" type="ORF">ALC60_13314</name>
</gene>
<dbReference type="Pfam" id="PF00431">
    <property type="entry name" value="CUB"/>
    <property type="match status" value="5"/>
</dbReference>
<dbReference type="InterPro" id="IPR035914">
    <property type="entry name" value="Sperma_CUB_dom_sf"/>
</dbReference>
<keyword evidence="4" id="KW-0812">Transmembrane</keyword>
<keyword evidence="1 2" id="KW-1015">Disulfide bond</keyword>
<feature type="region of interest" description="Disordered" evidence="3">
    <location>
        <begin position="1572"/>
        <end position="1605"/>
    </location>
</feature>
<dbReference type="CDD" id="cd00041">
    <property type="entry name" value="CUB"/>
    <property type="match status" value="5"/>
</dbReference>
<feature type="domain" description="CUB" evidence="5">
    <location>
        <begin position="909"/>
        <end position="1028"/>
    </location>
</feature>
<protein>
    <submittedName>
        <fullName evidence="6">Cubilin</fullName>
    </submittedName>
</protein>
<dbReference type="EMBL" id="KQ983089">
    <property type="protein sequence ID" value="KYQ47559.1"/>
    <property type="molecule type" value="Genomic_DNA"/>
</dbReference>
<evidence type="ECO:0000259" key="5">
    <source>
        <dbReference type="PROSITE" id="PS01180"/>
    </source>
</evidence>
<feature type="domain" description="CUB" evidence="5">
    <location>
        <begin position="1328"/>
        <end position="1449"/>
    </location>
</feature>
<dbReference type="Gene3D" id="2.60.120.290">
    <property type="entry name" value="Spermadhesin, CUB domain"/>
    <property type="match status" value="5"/>
</dbReference>
<dbReference type="InterPro" id="IPR036055">
    <property type="entry name" value="LDL_receptor-like_sf"/>
</dbReference>
<name>A0A151WI68_9HYME</name>
<dbReference type="InterPro" id="IPR000859">
    <property type="entry name" value="CUB_dom"/>
</dbReference>
<keyword evidence="7" id="KW-1185">Reference proteome</keyword>
<evidence type="ECO:0000313" key="7">
    <source>
        <dbReference type="Proteomes" id="UP000075809"/>
    </source>
</evidence>
<dbReference type="PANTHER" id="PTHR47537:SF6">
    <property type="entry name" value="CUB DOMAIN-CONTAINING PROTEIN"/>
    <property type="match status" value="1"/>
</dbReference>
<sequence>MITILQTMTPIVIACWFYCLLGVVGQYEWQARDSFDEIRMQIDKVNEDNCQIQHLGDLYLPDDSVSHLPDIKDININPVFPNRTALLHLHNMALSRSFFWSYILQSRFIRPAINDTYDPGMMYYFLSTVADVSANPYINASAIYFSPNMSYSPSYRGFFNKTFPRFAPRTFRADDFNDPIHLERISTRNTFTVQDLGSFPNTRLSDDYTTDFYRINEWYKKWLPDIVGKRHDTKTTYHIAIRYANNTNETFNFHGPPAADEYPGPVQWTRPYFDCGRSNRWLVAAVSPVADIYPRHTGFRHIEYPIYTAVSVMEMDFDRIDINQCPKGKGNSGDNRFANTARCKTDTTECEPIHGWGFRRGGYQCRCKPGYRLPTVVRRPYLGEIVERATQEQYYNGFDCSRIGWVHKMPTQWEKAKPYLREKYLEQYHHYRNYSIGSSSLQDTKLNIDQALKFILGMNKDTCKNKTLPELMLRGDISFGAEEFFENEAKMATRLANFISAFLQISDPLEVYSGKRVADRPLTEDQMIGETLALVLGDTKILTAGTFWDRNKFTNRTFFAPYAYKTQLNMRNFKVEDLARLNKTDEVYTKKSYFQALKQRWATNFDQLEKYYMKIKIRFNETGEHLKKFEHYPNHYRAANLDHGHWTTPYFDCNGTNKWVITYASPFFGWDSLKVKLEFKGIVAVTMDMLQLDINQCDDKFYKPNAFKDSHKCDRKTSYIIASSLNSAREIFDAPLPQGYFSSLPPPPGGLTAKTLKCDQKFVSTPDGPLNGSFHAPTLINPKAEPRQCVYTFLAGPRQRVELIFTSFGLRGKPPDGSAVGELPACIHEYLDIYSEIRSENTTKLIETPFGGRFCGPIPPRRRVSLYQGIALSFYTDKNVTTPNIFGGIYRFINASEYEVGTPEPSTPCTFIIHAEIKRNGNILSPTYPGTYPKDLICSYQFVGKPGQRVRLEFRDFDLFFGGPHCPLDYVKVYDGPDNSTAVIGTYCGQQRNLVLYSSENSLFVLFSTLKRTANTQNRGFKGIFEFSESFVSLDFITEYRGEHIRGSECDQKILSKKETLGFVVSPNFPYPYLPKVVCRYFIYGMQDSQHLERVRLEFQQFTIQMSKGETACTDGYLKLYLKGQEATDSYDKFDYEMCGNNSNPSHVVSDGPRLVMVFSSGELQAQGFKAKYIFETEYKIPGTAAPDGSCTFTYRSSSRKRGEFNSPRYPSNYPSDTNCTYFFLATPNEQVALIFDHFKVRTRTDNVTGYYGYELCQDDWLEIYNMYRDDTEKLIGRYCGGTAPGPVESNLGALGLKVILHSDSELVYSGFKARYTFEIAKPIFGDCGSNISSLNYGIITSPNFPNKYDGPAKNLASKSCNWFIRVRPNQRILLNFEVFSVEGDQLARGCPAAVLRMWYSSIPRELCGVKNPKAKWNYLSEDNNMRLSFISADKAVGQQGFRAVWTEVSMNTDCENQFLCSKSKYCINESLRCNNIDNCGPDDTSDEENCVIAVPADSYTMPIVYAVGSILVIVMLCLICHRRFRRRSRNISINDLPPQQIVDDQRHCYQHHDLLHHQHQNHASTHSFNQYKLEQSSLPSESDEDEAEELEPCCDQESSSPDSV</sequence>
<feature type="domain" description="CUB" evidence="5">
    <location>
        <begin position="758"/>
        <end position="893"/>
    </location>
</feature>
<dbReference type="CDD" id="cd00112">
    <property type="entry name" value="LDLa"/>
    <property type="match status" value="1"/>
</dbReference>
<keyword evidence="4" id="KW-1133">Transmembrane helix</keyword>
<dbReference type="SMART" id="SM00042">
    <property type="entry name" value="CUB"/>
    <property type="match status" value="5"/>
</dbReference>
<dbReference type="InterPro" id="IPR054714">
    <property type="entry name" value="GPR158_179_extracellular"/>
</dbReference>
<dbReference type="GO" id="GO:0005886">
    <property type="term" value="C:plasma membrane"/>
    <property type="evidence" value="ECO:0007669"/>
    <property type="project" value="TreeGrafter"/>
</dbReference>
<dbReference type="InterPro" id="IPR053207">
    <property type="entry name" value="Non-NMDA_GluR_Accessory"/>
</dbReference>